<gene>
    <name evidence="1" type="ORF">L1I30_10640</name>
</gene>
<dbReference type="RefSeq" id="WP_236134272.1">
    <property type="nucleotide sequence ID" value="NZ_JAKGTH010000009.1"/>
</dbReference>
<name>A0ABS9EGX0_9FLAO</name>
<keyword evidence="2" id="KW-1185">Reference proteome</keyword>
<evidence type="ECO:0000313" key="2">
    <source>
        <dbReference type="Proteomes" id="UP001179363"/>
    </source>
</evidence>
<comment type="caution">
    <text evidence="1">The sequence shown here is derived from an EMBL/GenBank/DDBJ whole genome shotgun (WGS) entry which is preliminary data.</text>
</comment>
<dbReference type="EMBL" id="JAKGTH010000009">
    <property type="protein sequence ID" value="MCF4102125.1"/>
    <property type="molecule type" value="Genomic_DNA"/>
</dbReference>
<accession>A0ABS9EGX0</accession>
<dbReference type="Proteomes" id="UP001179363">
    <property type="component" value="Unassembled WGS sequence"/>
</dbReference>
<evidence type="ECO:0000313" key="1">
    <source>
        <dbReference type="EMBL" id="MCF4102125.1"/>
    </source>
</evidence>
<reference evidence="1" key="1">
    <citation type="submission" date="2022-01" db="EMBL/GenBank/DDBJ databases">
        <title>Gillisia lutea sp. nov., isolated from marine plastic residues from the Malvarosa beach (Valencia, Spain).</title>
        <authorList>
            <person name="Vidal-Verdu A."/>
            <person name="Molina-Menor E."/>
            <person name="Satari L."/>
            <person name="Pascual J."/>
            <person name="Pereto J."/>
            <person name="Porcar M."/>
        </authorList>
    </citation>
    <scope>NUCLEOTIDE SEQUENCE</scope>
    <source>
        <strain evidence="1">M10.2A</strain>
    </source>
</reference>
<sequence>MKISLNKIAILTTVANFELYNKTSNLFPDGIRVYVIDGRNGMHGLHSILYMFKKLKGEGIDWLIMADEDVIFKKPQSVFSLIEFMNHNNYSACGVRDGGVIKHRNKNPFAINTFFSILDFKKISLLFKAREILGNQFIYKNEFPDNLNHLEFEFDKLSLYEPYYCFYFWLRRMGENILFLNSKTFENESDKISNEVFHPNGTSLLIHTWYARSYGINKKHTLRINRILNEIEFKSNVKKPIIYKDSFFYLKMQILKTAKKVIMKIP</sequence>
<protein>
    <submittedName>
        <fullName evidence="1">Uncharacterized protein</fullName>
    </submittedName>
</protein>
<organism evidence="1 2">
    <name type="scientific">Gillisia lutea</name>
    <dbReference type="NCBI Taxonomy" id="2909668"/>
    <lineage>
        <taxon>Bacteria</taxon>
        <taxon>Pseudomonadati</taxon>
        <taxon>Bacteroidota</taxon>
        <taxon>Flavobacteriia</taxon>
        <taxon>Flavobacteriales</taxon>
        <taxon>Flavobacteriaceae</taxon>
        <taxon>Gillisia</taxon>
    </lineage>
</organism>
<proteinExistence type="predicted"/>